<organism evidence="1 2">
    <name type="scientific">Cupriavidus pampae</name>
    <dbReference type="NCBI Taxonomy" id="659251"/>
    <lineage>
        <taxon>Bacteria</taxon>
        <taxon>Pseudomonadati</taxon>
        <taxon>Pseudomonadota</taxon>
        <taxon>Betaproteobacteria</taxon>
        <taxon>Burkholderiales</taxon>
        <taxon>Burkholderiaceae</taxon>
        <taxon>Cupriavidus</taxon>
    </lineage>
</organism>
<keyword evidence="2" id="KW-1185">Reference proteome</keyword>
<gene>
    <name evidence="1" type="ORF">LMG32289_05485</name>
</gene>
<reference evidence="1 2" key="1">
    <citation type="submission" date="2021-08" db="EMBL/GenBank/DDBJ databases">
        <authorList>
            <person name="Peeters C."/>
        </authorList>
    </citation>
    <scope>NUCLEOTIDE SEQUENCE [LARGE SCALE GENOMIC DNA]</scope>
    <source>
        <strain evidence="1 2">LMG 32289</strain>
    </source>
</reference>
<protein>
    <recommendedName>
        <fullName evidence="3">Heme exporter protein D</fullName>
    </recommendedName>
</protein>
<dbReference type="Proteomes" id="UP000706525">
    <property type="component" value="Unassembled WGS sequence"/>
</dbReference>
<evidence type="ECO:0000313" key="1">
    <source>
        <dbReference type="EMBL" id="CAG9184009.1"/>
    </source>
</evidence>
<name>A0ABN7ZEA2_9BURK</name>
<dbReference type="EMBL" id="CAJZAG010000012">
    <property type="protein sequence ID" value="CAG9184009.1"/>
    <property type="molecule type" value="Genomic_DNA"/>
</dbReference>
<evidence type="ECO:0000313" key="2">
    <source>
        <dbReference type="Proteomes" id="UP000706525"/>
    </source>
</evidence>
<accession>A0ABN7ZEA2</accession>
<comment type="caution">
    <text evidence="1">The sequence shown here is derived from an EMBL/GenBank/DDBJ whole genome shotgun (WGS) entry which is preliminary data.</text>
</comment>
<evidence type="ECO:0008006" key="3">
    <source>
        <dbReference type="Google" id="ProtNLM"/>
    </source>
</evidence>
<sequence length="51" mass="6067">MSLPIFFVVVCLLVMLERGIRLVYALYRLRLTAKAMRQLEAEWRTRTPDRA</sequence>
<proteinExistence type="predicted"/>